<comment type="caution">
    <text evidence="1">The sequence shown here is derived from an EMBL/GenBank/DDBJ whole genome shotgun (WGS) entry which is preliminary data.</text>
</comment>
<proteinExistence type="predicted"/>
<accession>A0A1Y2JUT2</accession>
<sequence>MCAVPPKLLSDEQKDRVAIAIGQRHSEATGAPSYFAQVVIEENTSVRRYLGGEPSDGHIWIRGDVRAGRSEDVRRGLIVDIARDVSAIANIPQESVWVYLCNLEPSDMVEYGHVLPPPGKEQEWFEGLPAPLQSYLKGLAAKR</sequence>
<dbReference type="EMBL" id="NAFL01000224">
    <property type="protein sequence ID" value="OSJ35030.1"/>
    <property type="molecule type" value="Genomic_DNA"/>
</dbReference>
<organism evidence="1 2">
    <name type="scientific">Bradyrhizobium japonicum</name>
    <dbReference type="NCBI Taxonomy" id="375"/>
    <lineage>
        <taxon>Bacteria</taxon>
        <taxon>Pseudomonadati</taxon>
        <taxon>Pseudomonadota</taxon>
        <taxon>Alphaproteobacteria</taxon>
        <taxon>Hyphomicrobiales</taxon>
        <taxon>Nitrobacteraceae</taxon>
        <taxon>Bradyrhizobium</taxon>
    </lineage>
</organism>
<dbReference type="AlphaFoldDB" id="A0A1Y2JUT2"/>
<dbReference type="Gene3D" id="3.30.429.10">
    <property type="entry name" value="Macrophage Migration Inhibitory Factor"/>
    <property type="match status" value="1"/>
</dbReference>
<protein>
    <recommendedName>
        <fullName evidence="3">4-oxalocrotonate tautomerase</fullName>
    </recommendedName>
</protein>
<gene>
    <name evidence="1" type="ORF">BSZ19_10045</name>
</gene>
<dbReference type="InterPro" id="IPR014347">
    <property type="entry name" value="Tautomerase/MIF_sf"/>
</dbReference>
<reference evidence="1 2" key="1">
    <citation type="submission" date="2017-03" db="EMBL/GenBank/DDBJ databases">
        <title>Whole genome sequences of fourteen strains of Bradyrhizobium canariense and one strain of Bradyrhizobium japonicum isolated from Lupinus (Papilionoideae: Genisteae) species in Algeria.</title>
        <authorList>
            <person name="Crovadore J."/>
            <person name="Chekireb D."/>
            <person name="Brachmann A."/>
            <person name="Chablais R."/>
            <person name="Cochard B."/>
            <person name="Lefort F."/>
        </authorList>
    </citation>
    <scope>NUCLEOTIDE SEQUENCE [LARGE SCALE GENOMIC DNA]</scope>
    <source>
        <strain evidence="1 2">UBMA197</strain>
    </source>
</reference>
<evidence type="ECO:0008006" key="3">
    <source>
        <dbReference type="Google" id="ProtNLM"/>
    </source>
</evidence>
<evidence type="ECO:0000313" key="2">
    <source>
        <dbReference type="Proteomes" id="UP000193335"/>
    </source>
</evidence>
<dbReference type="SUPFAM" id="SSF55331">
    <property type="entry name" value="Tautomerase/MIF"/>
    <property type="match status" value="1"/>
</dbReference>
<name>A0A1Y2JUT2_BRAJP</name>
<dbReference type="Proteomes" id="UP000193335">
    <property type="component" value="Unassembled WGS sequence"/>
</dbReference>
<evidence type="ECO:0000313" key="1">
    <source>
        <dbReference type="EMBL" id="OSJ35030.1"/>
    </source>
</evidence>